<name>A0A143BPP4_9BACT</name>
<dbReference type="Pfam" id="PF00144">
    <property type="entry name" value="Beta-lactamase"/>
    <property type="match status" value="1"/>
</dbReference>
<proteinExistence type="predicted"/>
<dbReference type="STRING" id="1379270.GEMMAAP_04195"/>
<dbReference type="InterPro" id="IPR050789">
    <property type="entry name" value="Diverse_Enzym_Activities"/>
</dbReference>
<dbReference type="EMBL" id="CP011454">
    <property type="protein sequence ID" value="AMW06542.1"/>
    <property type="molecule type" value="Genomic_DNA"/>
</dbReference>
<evidence type="ECO:0000313" key="3">
    <source>
        <dbReference type="EMBL" id="AMW06542.1"/>
    </source>
</evidence>
<feature type="region of interest" description="Disordered" evidence="1">
    <location>
        <begin position="1"/>
        <end position="24"/>
    </location>
</feature>
<dbReference type="Gene3D" id="3.40.710.10">
    <property type="entry name" value="DD-peptidase/beta-lactamase superfamily"/>
    <property type="match status" value="1"/>
</dbReference>
<dbReference type="KEGG" id="gph:GEMMAAP_04195"/>
<reference evidence="3 4" key="2">
    <citation type="journal article" date="2016" name="Environ. Microbiol. Rep.">
        <title>Metagenomic evidence for the presence of phototrophic Gemmatimonadetes bacteria in diverse environments.</title>
        <authorList>
            <person name="Zeng Y."/>
            <person name="Baumbach J."/>
            <person name="Barbosa E.G."/>
            <person name="Azevedo V."/>
            <person name="Zhang C."/>
            <person name="Koblizek M."/>
        </authorList>
    </citation>
    <scope>NUCLEOTIDE SEQUENCE [LARGE SCALE GENOMIC DNA]</scope>
    <source>
        <strain evidence="3 4">AP64</strain>
    </source>
</reference>
<gene>
    <name evidence="3" type="ORF">GEMMAAP_04195</name>
</gene>
<dbReference type="InterPro" id="IPR001466">
    <property type="entry name" value="Beta-lactam-related"/>
</dbReference>
<dbReference type="AlphaFoldDB" id="A0A143BPP4"/>
<dbReference type="InterPro" id="IPR012338">
    <property type="entry name" value="Beta-lactam/transpept-like"/>
</dbReference>
<dbReference type="SUPFAM" id="SSF56601">
    <property type="entry name" value="beta-lactamase/transpeptidase-like"/>
    <property type="match status" value="1"/>
</dbReference>
<sequence>MLDAQPASAAGRSSRPQPALRHGFAPERLARIDTMLNEAVRREEVGGLVAYVLRDDQVVYERAVGWSNREQRIPMAPNALFRIASQTKALTSAAVLMLMEEGRLSLGTPASRFMPTFARTTVAERTDTGVTIVPARRPITIKDLLTHTAGISYGVDATVAEKYRAKGLGPAAGYGWYTADKSVPICTTMDTLGTLPFVAQPGQRFVYGYNTDVLGCIVERASGKPLDVFLRERLTQPLGMMDTHFFVPEAKRARLVTVYSSSAQGTTRAEDGAKGQGHYVDGPRMSFAGGAGLVSTAQDYARFLQMIAHRGSWRGTHYLAPHTVGLMTSHQIGALYGPGLGFGLGFETVEAYGASNLASRGTFGWGGAYGSNYKVDPAEGLVIVVMMNQLPNTSDVVARFQTMLYAALMESRAR</sequence>
<dbReference type="PANTHER" id="PTHR43283:SF3">
    <property type="entry name" value="BETA-LACTAMASE FAMILY PROTEIN (AFU_ORTHOLOGUE AFUA_5G07500)"/>
    <property type="match status" value="1"/>
</dbReference>
<keyword evidence="4" id="KW-1185">Reference proteome</keyword>
<evidence type="ECO:0000259" key="2">
    <source>
        <dbReference type="Pfam" id="PF00144"/>
    </source>
</evidence>
<evidence type="ECO:0000256" key="1">
    <source>
        <dbReference type="SAM" id="MobiDB-lite"/>
    </source>
</evidence>
<protein>
    <recommendedName>
        <fullName evidence="2">Beta-lactamase-related domain-containing protein</fullName>
    </recommendedName>
</protein>
<feature type="domain" description="Beta-lactamase-related" evidence="2">
    <location>
        <begin position="36"/>
        <end position="404"/>
    </location>
</feature>
<dbReference type="Proteomes" id="UP000076404">
    <property type="component" value="Chromosome"/>
</dbReference>
<reference evidence="3 4" key="1">
    <citation type="journal article" date="2014" name="Proc. Natl. Acad. Sci. U.S.A.">
        <title>Functional type 2 photosynthetic reaction centers found in the rare bacterial phylum Gemmatimonadetes.</title>
        <authorList>
            <person name="Zeng Y."/>
            <person name="Feng F."/>
            <person name="Medova H."/>
            <person name="Dean J."/>
            <person name="Koblizek M."/>
        </authorList>
    </citation>
    <scope>NUCLEOTIDE SEQUENCE [LARGE SCALE GENOMIC DNA]</scope>
    <source>
        <strain evidence="3 4">AP64</strain>
    </source>
</reference>
<organism evidence="3 4">
    <name type="scientific">Gemmatimonas phototrophica</name>
    <dbReference type="NCBI Taxonomy" id="1379270"/>
    <lineage>
        <taxon>Bacteria</taxon>
        <taxon>Pseudomonadati</taxon>
        <taxon>Gemmatimonadota</taxon>
        <taxon>Gemmatimonadia</taxon>
        <taxon>Gemmatimonadales</taxon>
        <taxon>Gemmatimonadaceae</taxon>
        <taxon>Gemmatimonas</taxon>
    </lineage>
</organism>
<accession>A0A143BPP4</accession>
<dbReference type="PANTHER" id="PTHR43283">
    <property type="entry name" value="BETA-LACTAMASE-RELATED"/>
    <property type="match status" value="1"/>
</dbReference>
<dbReference type="eggNOG" id="COG1680">
    <property type="taxonomic scope" value="Bacteria"/>
</dbReference>
<evidence type="ECO:0000313" key="4">
    <source>
        <dbReference type="Proteomes" id="UP000076404"/>
    </source>
</evidence>